<dbReference type="InterPro" id="IPR035570">
    <property type="entry name" value="UPF0234_N"/>
</dbReference>
<accession>A0A0E3ZDZ6</accession>
<dbReference type="NCBIfam" id="NF003819">
    <property type="entry name" value="PRK05412.1"/>
    <property type="match status" value="1"/>
</dbReference>
<dbReference type="GO" id="GO:0005829">
    <property type="term" value="C:cytosol"/>
    <property type="evidence" value="ECO:0007669"/>
    <property type="project" value="TreeGrafter"/>
</dbReference>
<dbReference type="PATRIC" id="fig|400092.3.peg.1074"/>
<proteinExistence type="inferred from homology"/>
<keyword evidence="5" id="KW-1185">Reference proteome</keyword>
<dbReference type="HOGENOM" id="CLU_099839_1_0_10"/>
<dbReference type="Gene3D" id="3.30.70.990">
    <property type="entry name" value="YajQ-like, domain 2"/>
    <property type="match status" value="1"/>
</dbReference>
<dbReference type="STRING" id="400092.PKOR_04800"/>
<dbReference type="EMBL" id="CP009621">
    <property type="protein sequence ID" value="AKD02565.1"/>
    <property type="molecule type" value="Genomic_DNA"/>
</dbReference>
<protein>
    <recommendedName>
        <fullName evidence="3">Nucleotide-binding protein PKOR_04800</fullName>
    </recommendedName>
</protein>
<dbReference type="HAMAP" id="MF_00632">
    <property type="entry name" value="UPF0234"/>
    <property type="match status" value="1"/>
</dbReference>
<dbReference type="InterPro" id="IPR035571">
    <property type="entry name" value="UPF0234-like_C"/>
</dbReference>
<dbReference type="KEGG" id="pko:PKOR_04800"/>
<dbReference type="PANTHER" id="PTHR30476:SF0">
    <property type="entry name" value="UPF0234 PROTEIN YAJQ"/>
    <property type="match status" value="1"/>
</dbReference>
<comment type="function">
    <text evidence="3">Nucleotide-binding protein.</text>
</comment>
<dbReference type="Gene3D" id="3.30.70.860">
    <property type="match status" value="1"/>
</dbReference>
<sequence>MASFDIVSKVDPQTMDNAVNVARKEILNRYDFRDTKGSLEYDKKSSVVNITMENEMRVQHTEDVLIGKMVKQGLDATALDFSKEAYQSGAMLKKDIKVKAGIDKETSKKIMKIIKDSKLKVSPAMMDETIRVTAKKIDDLQSVIALLRSNAEEIGMPLQFVNMKS</sequence>
<name>A0A0E3ZDZ6_9BACT</name>
<organism evidence="4 5">
    <name type="scientific">Pontibacter korlensis</name>
    <dbReference type="NCBI Taxonomy" id="400092"/>
    <lineage>
        <taxon>Bacteria</taxon>
        <taxon>Pseudomonadati</taxon>
        <taxon>Bacteroidota</taxon>
        <taxon>Cytophagia</taxon>
        <taxon>Cytophagales</taxon>
        <taxon>Hymenobacteraceae</taxon>
        <taxon>Pontibacter</taxon>
    </lineage>
</organism>
<dbReference type="CDD" id="cd11740">
    <property type="entry name" value="YajQ_like"/>
    <property type="match status" value="1"/>
</dbReference>
<evidence type="ECO:0000256" key="1">
    <source>
        <dbReference type="ARBA" id="ARBA00022741"/>
    </source>
</evidence>
<evidence type="ECO:0000256" key="3">
    <source>
        <dbReference type="HAMAP-Rule" id="MF_00632"/>
    </source>
</evidence>
<dbReference type="OrthoDB" id="9801447at2"/>
<dbReference type="Proteomes" id="UP000033109">
    <property type="component" value="Chromosome"/>
</dbReference>
<gene>
    <name evidence="4" type="ORF">PKOR_04800</name>
</gene>
<dbReference type="RefSeq" id="WP_046309448.1">
    <property type="nucleotide sequence ID" value="NZ_CBCSCY010000009.1"/>
</dbReference>
<dbReference type="PANTHER" id="PTHR30476">
    <property type="entry name" value="UPF0234 PROTEIN YAJQ"/>
    <property type="match status" value="1"/>
</dbReference>
<dbReference type="AlphaFoldDB" id="A0A0E3ZDZ6"/>
<evidence type="ECO:0000313" key="5">
    <source>
        <dbReference type="Proteomes" id="UP000033109"/>
    </source>
</evidence>
<dbReference type="Pfam" id="PF04461">
    <property type="entry name" value="YajQ"/>
    <property type="match status" value="1"/>
</dbReference>
<dbReference type="GO" id="GO:0000166">
    <property type="term" value="F:nucleotide binding"/>
    <property type="evidence" value="ECO:0007669"/>
    <property type="project" value="UniProtKB-UniRule"/>
</dbReference>
<comment type="similarity">
    <text evidence="2 3">Belongs to the YajQ family.</text>
</comment>
<reference evidence="4 5" key="1">
    <citation type="journal article" date="2015" name="Sci. Rep.">
        <title>Unraveling adaptation of Pontibacter korlensis to radiation and infertility in desert through complete genome and comparative transcriptomic analysis.</title>
        <authorList>
            <person name="Dai J."/>
            <person name="Dai W."/>
            <person name="Qiu C."/>
            <person name="Yang Z."/>
            <person name="Zhang Y."/>
            <person name="Zhou M."/>
            <person name="Zhang L."/>
            <person name="Fang C."/>
            <person name="Gao Q."/>
            <person name="Yang Q."/>
            <person name="Li X."/>
            <person name="Wang Z."/>
            <person name="Wang Z."/>
            <person name="Jia Z."/>
            <person name="Chen X."/>
        </authorList>
    </citation>
    <scope>NUCLEOTIDE SEQUENCE [LARGE SCALE GENOMIC DNA]</scope>
    <source>
        <strain evidence="4 5">X14-1T</strain>
    </source>
</reference>
<dbReference type="InterPro" id="IPR007551">
    <property type="entry name" value="YajQ/Smlt4090-like"/>
</dbReference>
<evidence type="ECO:0000256" key="2">
    <source>
        <dbReference type="ARBA" id="ARBA00093450"/>
    </source>
</evidence>
<evidence type="ECO:0000313" key="4">
    <source>
        <dbReference type="EMBL" id="AKD02565.1"/>
    </source>
</evidence>
<dbReference type="InterPro" id="IPR036183">
    <property type="entry name" value="YajQ-like_sf"/>
</dbReference>
<dbReference type="SUPFAM" id="SSF89963">
    <property type="entry name" value="YajQ-like"/>
    <property type="match status" value="2"/>
</dbReference>
<keyword evidence="1 3" id="KW-0547">Nucleotide-binding</keyword>